<comment type="caution">
    <text evidence="1">The sequence shown here is derived from an EMBL/GenBank/DDBJ whole genome shotgun (WGS) entry which is preliminary data.</text>
</comment>
<accession>A0ABQ1MJW7</accession>
<proteinExistence type="predicted"/>
<evidence type="ECO:0000313" key="1">
    <source>
        <dbReference type="EMBL" id="GGC40251.1"/>
    </source>
</evidence>
<gene>
    <name evidence="1" type="ORF">GCM10010993_18670</name>
</gene>
<reference evidence="2" key="1">
    <citation type="journal article" date="2019" name="Int. J. Syst. Evol. Microbiol.">
        <title>The Global Catalogue of Microorganisms (GCM) 10K type strain sequencing project: providing services to taxonomists for standard genome sequencing and annotation.</title>
        <authorList>
            <consortium name="The Broad Institute Genomics Platform"/>
            <consortium name="The Broad Institute Genome Sequencing Center for Infectious Disease"/>
            <person name="Wu L."/>
            <person name="Ma J."/>
        </authorList>
    </citation>
    <scope>NUCLEOTIDE SEQUENCE [LARGE SCALE GENOMIC DNA]</scope>
    <source>
        <strain evidence="2">CGMCC 1.12479</strain>
    </source>
</reference>
<organism evidence="1 2">
    <name type="scientific">Belliella aquatica</name>
    <dbReference type="NCBI Taxonomy" id="1323734"/>
    <lineage>
        <taxon>Bacteria</taxon>
        <taxon>Pseudomonadati</taxon>
        <taxon>Bacteroidota</taxon>
        <taxon>Cytophagia</taxon>
        <taxon>Cytophagales</taxon>
        <taxon>Cyclobacteriaceae</taxon>
        <taxon>Belliella</taxon>
    </lineage>
</organism>
<dbReference type="Proteomes" id="UP000635885">
    <property type="component" value="Unassembled WGS sequence"/>
</dbReference>
<evidence type="ECO:0000313" key="2">
    <source>
        <dbReference type="Proteomes" id="UP000635885"/>
    </source>
</evidence>
<sequence length="131" mass="15458">MKDIRICLNPVCDRLVLGRSDKKYCCDGCRSAHYNDTKQEKKSDPLKRILKFQENNRDILREIFEKNEGKAIVSKSYLIGLGFNFMYHTHFMLTYKRKFLQCSFDYAIRVIDDYLVEVCRSIDDGPNSKLN</sequence>
<name>A0ABQ1MJW7_9BACT</name>
<dbReference type="RefSeq" id="WP_188442089.1">
    <property type="nucleotide sequence ID" value="NZ_BMFD01000005.1"/>
</dbReference>
<dbReference type="EMBL" id="BMFD01000005">
    <property type="protein sequence ID" value="GGC40251.1"/>
    <property type="molecule type" value="Genomic_DNA"/>
</dbReference>
<keyword evidence="2" id="KW-1185">Reference proteome</keyword>
<protein>
    <submittedName>
        <fullName evidence="1">Uncharacterized protein</fullName>
    </submittedName>
</protein>